<gene>
    <name evidence="2" type="ORF">ACFPIH_08590</name>
</gene>
<dbReference type="Proteomes" id="UP001595839">
    <property type="component" value="Unassembled WGS sequence"/>
</dbReference>
<name>A0ABV9AQ45_9ACTN</name>
<sequence>MLDLAVRRDDSARTVAVVGRDDLGGRAGRRGTAHPDELTALQQAGDLLRDVVEERGPAGPRIPVGGLRPQKSYEHPVPYGEPGARPVRHGEAAQDRTGVASFRRSR</sequence>
<proteinExistence type="predicted"/>
<evidence type="ECO:0000313" key="3">
    <source>
        <dbReference type="Proteomes" id="UP001595839"/>
    </source>
</evidence>
<reference evidence="3" key="1">
    <citation type="journal article" date="2019" name="Int. J. Syst. Evol. Microbiol.">
        <title>The Global Catalogue of Microorganisms (GCM) 10K type strain sequencing project: providing services to taxonomists for standard genome sequencing and annotation.</title>
        <authorList>
            <consortium name="The Broad Institute Genomics Platform"/>
            <consortium name="The Broad Institute Genome Sequencing Center for Infectious Disease"/>
            <person name="Wu L."/>
            <person name="Ma J."/>
        </authorList>
    </citation>
    <scope>NUCLEOTIDE SEQUENCE [LARGE SCALE GENOMIC DNA]</scope>
    <source>
        <strain evidence="3">CGMCC 4.7177</strain>
    </source>
</reference>
<feature type="region of interest" description="Disordered" evidence="1">
    <location>
        <begin position="55"/>
        <end position="106"/>
    </location>
</feature>
<comment type="caution">
    <text evidence="2">The sequence shown here is derived from an EMBL/GenBank/DDBJ whole genome shotgun (WGS) entry which is preliminary data.</text>
</comment>
<accession>A0ABV9AQ45</accession>
<dbReference type="EMBL" id="JBHSFK010000004">
    <property type="protein sequence ID" value="MFC4499586.1"/>
    <property type="molecule type" value="Genomic_DNA"/>
</dbReference>
<evidence type="ECO:0000256" key="1">
    <source>
        <dbReference type="SAM" id="MobiDB-lite"/>
    </source>
</evidence>
<protein>
    <submittedName>
        <fullName evidence="2">Uncharacterized protein</fullName>
    </submittedName>
</protein>
<keyword evidence="3" id="KW-1185">Reference proteome</keyword>
<organism evidence="2 3">
    <name type="scientific">Streptomyces vulcanius</name>
    <dbReference type="NCBI Taxonomy" id="1441876"/>
    <lineage>
        <taxon>Bacteria</taxon>
        <taxon>Bacillati</taxon>
        <taxon>Actinomycetota</taxon>
        <taxon>Actinomycetes</taxon>
        <taxon>Kitasatosporales</taxon>
        <taxon>Streptomycetaceae</taxon>
        <taxon>Streptomyces</taxon>
    </lineage>
</organism>
<evidence type="ECO:0000313" key="2">
    <source>
        <dbReference type="EMBL" id="MFC4499586.1"/>
    </source>
</evidence>
<dbReference type="RefSeq" id="WP_381169857.1">
    <property type="nucleotide sequence ID" value="NZ_JBHSFK010000004.1"/>
</dbReference>